<dbReference type="EMBL" id="JAGIYZ010000017">
    <property type="protein sequence ID" value="MBP0465653.1"/>
    <property type="molecule type" value="Genomic_DNA"/>
</dbReference>
<organism evidence="2 3">
    <name type="scientific">Roseomonas nitratireducens</name>
    <dbReference type="NCBI Taxonomy" id="2820810"/>
    <lineage>
        <taxon>Bacteria</taxon>
        <taxon>Pseudomonadati</taxon>
        <taxon>Pseudomonadota</taxon>
        <taxon>Alphaproteobacteria</taxon>
        <taxon>Acetobacterales</taxon>
        <taxon>Roseomonadaceae</taxon>
        <taxon>Roseomonas</taxon>
    </lineage>
</organism>
<keyword evidence="2" id="KW-0328">Glycosyltransferase</keyword>
<evidence type="ECO:0000313" key="2">
    <source>
        <dbReference type="EMBL" id="MBP0465653.1"/>
    </source>
</evidence>
<protein>
    <submittedName>
        <fullName evidence="2">Glycosyltransferase</fullName>
        <ecNumber evidence="2">2.4.-.-</ecNumber>
    </submittedName>
</protein>
<dbReference type="RefSeq" id="WP_209353039.1">
    <property type="nucleotide sequence ID" value="NZ_JAGIYZ010000017.1"/>
</dbReference>
<keyword evidence="3" id="KW-1185">Reference proteome</keyword>
<evidence type="ECO:0000259" key="1">
    <source>
        <dbReference type="Pfam" id="PF00535"/>
    </source>
</evidence>
<name>A0ABS4AWB8_9PROT</name>
<dbReference type="InterPro" id="IPR001173">
    <property type="entry name" value="Glyco_trans_2-like"/>
</dbReference>
<dbReference type="InterPro" id="IPR011990">
    <property type="entry name" value="TPR-like_helical_dom_sf"/>
</dbReference>
<dbReference type="InterPro" id="IPR029044">
    <property type="entry name" value="Nucleotide-diphossugar_trans"/>
</dbReference>
<dbReference type="SUPFAM" id="SSF53448">
    <property type="entry name" value="Nucleotide-diphospho-sugar transferases"/>
    <property type="match status" value="1"/>
</dbReference>
<dbReference type="Gene3D" id="3.90.550.10">
    <property type="entry name" value="Spore Coat Polysaccharide Biosynthesis Protein SpsA, Chain A"/>
    <property type="match status" value="1"/>
</dbReference>
<proteinExistence type="predicted"/>
<dbReference type="EC" id="2.4.-.-" evidence="2"/>
<dbReference type="InterPro" id="IPR050834">
    <property type="entry name" value="Glycosyltransf_2"/>
</dbReference>
<comment type="caution">
    <text evidence="2">The sequence shown here is derived from an EMBL/GenBank/DDBJ whole genome shotgun (WGS) entry which is preliminary data.</text>
</comment>
<dbReference type="PANTHER" id="PTHR43685">
    <property type="entry name" value="GLYCOSYLTRANSFERASE"/>
    <property type="match status" value="1"/>
</dbReference>
<reference evidence="2 3" key="1">
    <citation type="submission" date="2021-03" db="EMBL/GenBank/DDBJ databases">
        <authorList>
            <person name="So Y."/>
        </authorList>
    </citation>
    <scope>NUCLEOTIDE SEQUENCE [LARGE SCALE GENOMIC DNA]</scope>
    <source>
        <strain evidence="2 3">PWR1</strain>
    </source>
</reference>
<dbReference type="Pfam" id="PF00535">
    <property type="entry name" value="Glycos_transf_2"/>
    <property type="match status" value="1"/>
</dbReference>
<dbReference type="SUPFAM" id="SSF48452">
    <property type="entry name" value="TPR-like"/>
    <property type="match status" value="1"/>
</dbReference>
<dbReference type="GO" id="GO:0016757">
    <property type="term" value="F:glycosyltransferase activity"/>
    <property type="evidence" value="ECO:0007669"/>
    <property type="project" value="UniProtKB-KW"/>
</dbReference>
<keyword evidence="2" id="KW-0808">Transferase</keyword>
<gene>
    <name evidence="2" type="ORF">J5Y09_17130</name>
</gene>
<sequence length="673" mass="69004">MLAAARAMAEAGDAPAALAAAHGAVAAAPEDAATRLAAASIEARWGDPAAALALLEPALTAIRADQESLDHLAMLAGLLATRGAVAEAAALLGPCWRASHRPMLRAAFVPIALAAHRRGLNAGADGALLEDAAAAIRSALPAIAARDLAEFARLAEEAGRGDLLRQAGLAAIAAGEATQARRLVGLAPGAPATPRGLELAATGQAARGAVAFALALAEAPRDPAARLNAGWAALGAGDASAAEAAFAGLRGAPALVMAQAGWPAFDSLPWPYGAPPAAAPRLPDGARWPRIRLVTPCLNPGPWLEETILSVAAQGYPLVEHVVVDGGSTDGTAAILARHRHRLAAVIVGRDGGPAEAIAKGLAGSTADLLGWLNADDMLAPGALHRLAAAWRADPEADIVHGDAIAHRARRLVALQRPLPDGPGEFSLPALADIFGRWAQGRFFLGPEAIFTRRLWDRLGGRLDASLRACFDYEFWLRAAAAGARPVAARWPTAFYRLHQGQISGGRARVAREQAMVRARFHSPAPPAARAADIRARVAAGLAAGRLLLVDPWGAAPRDAARAALAAQGIALSTEPFEGPGLALRLLRPHDPSDWPARLRADGFTGAAIGWMLDAEGDPDALAAHPPGLDIAVPADAAQRDLLLSEAAFVTEALPLPAALTALVAALRGIAAA</sequence>
<evidence type="ECO:0000313" key="3">
    <source>
        <dbReference type="Proteomes" id="UP000680815"/>
    </source>
</evidence>
<accession>A0ABS4AWB8</accession>
<feature type="domain" description="Glycosyltransferase 2-like" evidence="1">
    <location>
        <begin position="294"/>
        <end position="399"/>
    </location>
</feature>
<dbReference type="Proteomes" id="UP000680815">
    <property type="component" value="Unassembled WGS sequence"/>
</dbReference>
<dbReference type="PANTHER" id="PTHR43685:SF2">
    <property type="entry name" value="GLYCOSYLTRANSFERASE 2-LIKE DOMAIN-CONTAINING PROTEIN"/>
    <property type="match status" value="1"/>
</dbReference>